<evidence type="ECO:0000313" key="2">
    <source>
        <dbReference type="Proteomes" id="UP000092247"/>
    </source>
</evidence>
<protein>
    <recommendedName>
        <fullName evidence="3">IdsF</fullName>
    </recommendedName>
</protein>
<evidence type="ECO:0008006" key="3">
    <source>
        <dbReference type="Google" id="ProtNLM"/>
    </source>
</evidence>
<comment type="caution">
    <text evidence="1">The sequence shown here is derived from an EMBL/GenBank/DDBJ whole genome shotgun (WGS) entry which is preliminary data.</text>
</comment>
<sequence>MKTNYSASFNSSAAFCLVKVNDILIMDSSSSSTGTMFAGQTISGLLENGENTITVTMLNKPYRQQNTELTTDMACTAVVEKLYPGNKSEVIKTVTLIVNDDKNIKPDNPDDKSIVKFGVTDRRFEDGSIEVTKKFLVDGLPEWNWTTASPVTENDIPKIKAFYEELQDAFRQKDLVKIRKMTGGAWNMLATIQGGTPDMMWNSMDFQRYFDNGYKATPVNWDKYELHAYKNDRIFRYEVGYSRGSPIRLENKEDRRFVYNPYLSIIDGKVTVVH</sequence>
<dbReference type="Proteomes" id="UP000092247">
    <property type="component" value="Unassembled WGS sequence"/>
</dbReference>
<reference evidence="1 2" key="1">
    <citation type="submission" date="2016-06" db="EMBL/GenBank/DDBJ databases">
        <authorList>
            <person name="Kjaerup R.B."/>
            <person name="Dalgaard T.S."/>
            <person name="Juul-Madsen H.R."/>
        </authorList>
    </citation>
    <scope>NUCLEOTIDE SEQUENCE [LARGE SCALE GENOMIC DNA]</scope>
    <source>
        <strain evidence="1 2">GCSL-Mp3</strain>
    </source>
</reference>
<name>A0A1B8HPF7_9GAMM</name>
<gene>
    <name evidence="1" type="ORF">AYY17_00015</name>
</gene>
<dbReference type="RefSeq" id="WP_067420262.1">
    <property type="nucleotide sequence ID" value="NZ_LZEX01000001.1"/>
</dbReference>
<organism evidence="1 2">
    <name type="scientific">Morganella psychrotolerans</name>
    <dbReference type="NCBI Taxonomy" id="368603"/>
    <lineage>
        <taxon>Bacteria</taxon>
        <taxon>Pseudomonadati</taxon>
        <taxon>Pseudomonadota</taxon>
        <taxon>Gammaproteobacteria</taxon>
        <taxon>Enterobacterales</taxon>
        <taxon>Morganellaceae</taxon>
        <taxon>Morganella</taxon>
    </lineage>
</organism>
<evidence type="ECO:0000313" key="1">
    <source>
        <dbReference type="EMBL" id="OBU11187.1"/>
    </source>
</evidence>
<accession>A0A1B8HPF7</accession>
<dbReference type="EMBL" id="LZEX01000001">
    <property type="protein sequence ID" value="OBU11187.1"/>
    <property type="molecule type" value="Genomic_DNA"/>
</dbReference>
<dbReference type="AlphaFoldDB" id="A0A1B8HPF7"/>
<proteinExistence type="predicted"/>